<organism evidence="2 3">
    <name type="scientific">Novosphingobium capsulatum</name>
    <dbReference type="NCBI Taxonomy" id="13688"/>
    <lineage>
        <taxon>Bacteria</taxon>
        <taxon>Pseudomonadati</taxon>
        <taxon>Pseudomonadota</taxon>
        <taxon>Alphaproteobacteria</taxon>
        <taxon>Sphingomonadales</taxon>
        <taxon>Sphingomonadaceae</taxon>
        <taxon>Novosphingobium</taxon>
    </lineage>
</organism>
<accession>A0ABU1MQQ2</accession>
<dbReference type="Pfam" id="PF00378">
    <property type="entry name" value="ECH_1"/>
    <property type="match status" value="1"/>
</dbReference>
<dbReference type="CDD" id="cd06558">
    <property type="entry name" value="crotonase-like"/>
    <property type="match status" value="1"/>
</dbReference>
<dbReference type="PANTHER" id="PTHR43459:SF1">
    <property type="entry name" value="EG:BACN32G11.4 PROTEIN"/>
    <property type="match status" value="1"/>
</dbReference>
<reference evidence="2 3" key="1">
    <citation type="submission" date="2023-07" db="EMBL/GenBank/DDBJ databases">
        <title>Sorghum-associated microbial communities from plants grown in Nebraska, USA.</title>
        <authorList>
            <person name="Schachtman D."/>
        </authorList>
    </citation>
    <scope>NUCLEOTIDE SEQUENCE [LARGE SCALE GENOMIC DNA]</scope>
    <source>
        <strain evidence="2 3">DS1027</strain>
    </source>
</reference>
<keyword evidence="3" id="KW-1185">Reference proteome</keyword>
<feature type="transmembrane region" description="Helical" evidence="1">
    <location>
        <begin position="101"/>
        <end position="120"/>
    </location>
</feature>
<dbReference type="SUPFAM" id="SSF52096">
    <property type="entry name" value="ClpP/crotonase"/>
    <property type="match status" value="1"/>
</dbReference>
<dbReference type="EMBL" id="JAVDRD010000011">
    <property type="protein sequence ID" value="MDR6512664.1"/>
    <property type="molecule type" value="Genomic_DNA"/>
</dbReference>
<keyword evidence="1" id="KW-0472">Membrane</keyword>
<name>A0ABU1MQQ2_9SPHN</name>
<proteinExistence type="predicted"/>
<comment type="caution">
    <text evidence="2">The sequence shown here is derived from an EMBL/GenBank/DDBJ whole genome shotgun (WGS) entry which is preliminary data.</text>
</comment>
<dbReference type="InterPro" id="IPR001753">
    <property type="entry name" value="Enoyl-CoA_hydra/iso"/>
</dbReference>
<evidence type="ECO:0000313" key="2">
    <source>
        <dbReference type="EMBL" id="MDR6512664.1"/>
    </source>
</evidence>
<keyword evidence="1" id="KW-0812">Transmembrane</keyword>
<protein>
    <submittedName>
        <fullName evidence="2">Enoyl-CoA hydratase/carnithine racemase</fullName>
    </submittedName>
</protein>
<gene>
    <name evidence="2" type="ORF">J2792_003549</name>
</gene>
<keyword evidence="1" id="KW-1133">Transmembrane helix</keyword>
<evidence type="ECO:0000256" key="1">
    <source>
        <dbReference type="SAM" id="Phobius"/>
    </source>
</evidence>
<dbReference type="Gene3D" id="3.90.226.10">
    <property type="entry name" value="2-enoyl-CoA Hydratase, Chain A, domain 1"/>
    <property type="match status" value="1"/>
</dbReference>
<dbReference type="PANTHER" id="PTHR43459">
    <property type="entry name" value="ENOYL-COA HYDRATASE"/>
    <property type="match status" value="1"/>
</dbReference>
<dbReference type="InterPro" id="IPR029045">
    <property type="entry name" value="ClpP/crotonase-like_dom_sf"/>
</dbReference>
<dbReference type="RefSeq" id="WP_054132079.1">
    <property type="nucleotide sequence ID" value="NZ_JAVDRD010000011.1"/>
</dbReference>
<dbReference type="Proteomes" id="UP001184150">
    <property type="component" value="Unassembled WGS sequence"/>
</dbReference>
<evidence type="ECO:0000313" key="3">
    <source>
        <dbReference type="Proteomes" id="UP001184150"/>
    </source>
</evidence>
<sequence length="261" mass="27206">MTQTPHRLALQVADHLGIITLAHPPLNFLSVELLGEIADAVEACDADPQVRAIVLRAQGKTFCAGADLVGGAAGESGPDGLAAIRRLYDQALRLFARRKPMIAAVGGAAVGAGLGLALAADFRIASPAARFCANFVALGFHPGFAISHTLPRVVGQQRAAWMMLSAERVKGEQALQWGLVDRLVPAEELDAAALAMAGAVAANGPLALVEVRATLARGLAQEVAATLDHELARQALLRETADYAEGVAAVFERRPARFTGA</sequence>